<dbReference type="PANTHER" id="PTHR36710">
    <property type="entry name" value="PECTINESTERASE INHIBITOR-LIKE"/>
    <property type="match status" value="1"/>
</dbReference>
<evidence type="ECO:0000313" key="6">
    <source>
        <dbReference type="EMBL" id="PIM98005.1"/>
    </source>
</evidence>
<dbReference type="InterPro" id="IPR034086">
    <property type="entry name" value="PMEI_plant"/>
</dbReference>
<dbReference type="SUPFAM" id="SSF101148">
    <property type="entry name" value="Plant invertase/pectin methylesterase inhibitor"/>
    <property type="match status" value="1"/>
</dbReference>
<dbReference type="SMART" id="SM00856">
    <property type="entry name" value="PMEI"/>
    <property type="match status" value="1"/>
</dbReference>
<dbReference type="OrthoDB" id="764172at2759"/>
<organism evidence="6 7">
    <name type="scientific">Handroanthus impetiginosus</name>
    <dbReference type="NCBI Taxonomy" id="429701"/>
    <lineage>
        <taxon>Eukaryota</taxon>
        <taxon>Viridiplantae</taxon>
        <taxon>Streptophyta</taxon>
        <taxon>Embryophyta</taxon>
        <taxon>Tracheophyta</taxon>
        <taxon>Spermatophyta</taxon>
        <taxon>Magnoliopsida</taxon>
        <taxon>eudicotyledons</taxon>
        <taxon>Gunneridae</taxon>
        <taxon>Pentapetalae</taxon>
        <taxon>asterids</taxon>
        <taxon>lamiids</taxon>
        <taxon>Lamiales</taxon>
        <taxon>Bignoniaceae</taxon>
        <taxon>Crescentiina</taxon>
        <taxon>Tabebuia alliance</taxon>
        <taxon>Handroanthus</taxon>
    </lineage>
</organism>
<dbReference type="InterPro" id="IPR006501">
    <property type="entry name" value="Pectinesterase_inhib_dom"/>
</dbReference>
<evidence type="ECO:0000313" key="7">
    <source>
        <dbReference type="Proteomes" id="UP000231279"/>
    </source>
</evidence>
<keyword evidence="2" id="KW-1015">Disulfide bond</keyword>
<evidence type="ECO:0000256" key="3">
    <source>
        <dbReference type="ARBA" id="ARBA00038471"/>
    </source>
</evidence>
<dbReference type="PANTHER" id="PTHR36710:SF4">
    <property type="entry name" value="PLANT INVERTASE_PECTIN METHYLESTERASE INHIBITOR SUPERFAMILY PROTEIN"/>
    <property type="match status" value="1"/>
</dbReference>
<evidence type="ECO:0000259" key="5">
    <source>
        <dbReference type="SMART" id="SM00856"/>
    </source>
</evidence>
<feature type="domain" description="Pectinesterase inhibitor" evidence="5">
    <location>
        <begin position="26"/>
        <end position="171"/>
    </location>
</feature>
<dbReference type="InterPro" id="IPR052421">
    <property type="entry name" value="PCW_Enzyme_Inhibitor"/>
</dbReference>
<dbReference type="NCBIfam" id="TIGR01614">
    <property type="entry name" value="PME_inhib"/>
    <property type="match status" value="1"/>
</dbReference>
<comment type="caution">
    <text evidence="6">The sequence shown here is derived from an EMBL/GenBank/DDBJ whole genome shotgun (WGS) entry which is preliminary data.</text>
</comment>
<dbReference type="AlphaFoldDB" id="A0A2G9FY56"/>
<keyword evidence="7" id="KW-1185">Reference proteome</keyword>
<dbReference type="Pfam" id="PF04043">
    <property type="entry name" value="PMEI"/>
    <property type="match status" value="1"/>
</dbReference>
<proteinExistence type="inferred from homology"/>
<evidence type="ECO:0000256" key="1">
    <source>
        <dbReference type="ARBA" id="ARBA00022729"/>
    </source>
</evidence>
<dbReference type="Gene3D" id="1.20.140.40">
    <property type="entry name" value="Invertase/pectin methylesterase inhibitor family protein"/>
    <property type="match status" value="1"/>
</dbReference>
<sequence length="180" mass="20003">MHIFSSRYFFLFTLLTILFCCSHAANSPDLITNICSKTLNPTYCLQFLKPLYRSGDSLRDLAKDTIDSSSKFLFFVYDEIHVREIQSSKNTVLNDIYHKCGVQYTAATNAIRKGQNALGSGDYRNLSSLAALALKQAQNCELNFGGGVSEPADFKNLNEKGRDVCSIVLAVANLLVSRKI</sequence>
<dbReference type="InterPro" id="IPR035513">
    <property type="entry name" value="Invertase/methylesterase_inhib"/>
</dbReference>
<keyword evidence="1 4" id="KW-0732">Signal</keyword>
<name>A0A2G9FY56_9LAMI</name>
<reference evidence="7" key="1">
    <citation type="journal article" date="2018" name="Gigascience">
        <title>Genome assembly of the Pink Ipe (Handroanthus impetiginosus, Bignoniaceae), a highly valued, ecologically keystone Neotropical timber forest tree.</title>
        <authorList>
            <person name="Silva-Junior O.B."/>
            <person name="Grattapaglia D."/>
            <person name="Novaes E."/>
            <person name="Collevatti R.G."/>
        </authorList>
    </citation>
    <scope>NUCLEOTIDE SEQUENCE [LARGE SCALE GENOMIC DNA]</scope>
    <source>
        <strain evidence="7">cv. UFG-1</strain>
    </source>
</reference>
<feature type="signal peptide" evidence="4">
    <location>
        <begin position="1"/>
        <end position="24"/>
    </location>
</feature>
<feature type="chain" id="PRO_5013647997" description="Pectinesterase inhibitor domain-containing protein" evidence="4">
    <location>
        <begin position="25"/>
        <end position="180"/>
    </location>
</feature>
<evidence type="ECO:0000256" key="2">
    <source>
        <dbReference type="ARBA" id="ARBA00023157"/>
    </source>
</evidence>
<evidence type="ECO:0000256" key="4">
    <source>
        <dbReference type="SAM" id="SignalP"/>
    </source>
</evidence>
<dbReference type="GO" id="GO:0046910">
    <property type="term" value="F:pectinesterase inhibitor activity"/>
    <property type="evidence" value="ECO:0007669"/>
    <property type="project" value="InterPro"/>
</dbReference>
<protein>
    <recommendedName>
        <fullName evidence="5">Pectinesterase inhibitor domain-containing protein</fullName>
    </recommendedName>
</protein>
<dbReference type="EMBL" id="NKXS01008905">
    <property type="protein sequence ID" value="PIM98005.1"/>
    <property type="molecule type" value="Genomic_DNA"/>
</dbReference>
<dbReference type="CDD" id="cd15797">
    <property type="entry name" value="PMEI"/>
    <property type="match status" value="1"/>
</dbReference>
<dbReference type="Proteomes" id="UP000231279">
    <property type="component" value="Unassembled WGS sequence"/>
</dbReference>
<accession>A0A2G9FY56</accession>
<gene>
    <name evidence="6" type="ORF">CDL12_29519</name>
</gene>
<comment type="similarity">
    <text evidence="3">Belongs to the PMEI family.</text>
</comment>